<sequence length="200" mass="21140">MDPSHLKLATEADVRAYFVGEGAGYHNTLGFNTQGGGVNGGDPKLIFPDASSAQTYLQDINYVATRTSNDPLLPGDFVDLGRLSAGTRLDFFLIANGVYGGRNVYSTDASVNQDGLGHVVSLHASAFALNDSPYLLLGFEDLWGGGDQDFNDVVFAVDVGAGNANGLVQGDEPSTVVLLGSFLGLALYLMNRRTSRGWSV</sequence>
<evidence type="ECO:0000313" key="3">
    <source>
        <dbReference type="Proteomes" id="UP000178606"/>
    </source>
</evidence>
<dbReference type="AlphaFoldDB" id="A0A1F6C643"/>
<dbReference type="Pfam" id="PF13448">
    <property type="entry name" value="DUF4114"/>
    <property type="match status" value="1"/>
</dbReference>
<evidence type="ECO:0000313" key="2">
    <source>
        <dbReference type="EMBL" id="OGG44609.1"/>
    </source>
</evidence>
<evidence type="ECO:0000259" key="1">
    <source>
        <dbReference type="Pfam" id="PF13448"/>
    </source>
</evidence>
<proteinExistence type="predicted"/>
<reference evidence="2 3" key="1">
    <citation type="journal article" date="2016" name="Nat. Commun.">
        <title>Thousands of microbial genomes shed light on interconnected biogeochemical processes in an aquifer system.</title>
        <authorList>
            <person name="Anantharaman K."/>
            <person name="Brown C.T."/>
            <person name="Hug L.A."/>
            <person name="Sharon I."/>
            <person name="Castelle C.J."/>
            <person name="Probst A.J."/>
            <person name="Thomas B.C."/>
            <person name="Singh A."/>
            <person name="Wilkins M.J."/>
            <person name="Karaoz U."/>
            <person name="Brodie E.L."/>
            <person name="Williams K.H."/>
            <person name="Hubbard S.S."/>
            <person name="Banfield J.F."/>
        </authorList>
    </citation>
    <scope>NUCLEOTIDE SEQUENCE [LARGE SCALE GENOMIC DNA]</scope>
    <source>
        <strain evidence="3">RIFCSPLOWO2_12_FULL_64_10</strain>
    </source>
</reference>
<protein>
    <recommendedName>
        <fullName evidence="1">DUF4114 domain-containing protein</fullName>
    </recommendedName>
</protein>
<dbReference type="InterPro" id="IPR025193">
    <property type="entry name" value="DUF4114"/>
</dbReference>
<dbReference type="Proteomes" id="UP000178606">
    <property type="component" value="Unassembled WGS sequence"/>
</dbReference>
<organism evidence="2 3">
    <name type="scientific">Handelsmanbacteria sp. (strain RIFCSPLOWO2_12_FULL_64_10)</name>
    <dbReference type="NCBI Taxonomy" id="1817868"/>
    <lineage>
        <taxon>Bacteria</taxon>
        <taxon>Candidatus Handelsmaniibacteriota</taxon>
    </lineage>
</organism>
<accession>A0A1F6C643</accession>
<feature type="domain" description="DUF4114" evidence="1">
    <location>
        <begin position="83"/>
        <end position="159"/>
    </location>
</feature>
<gene>
    <name evidence="2" type="ORF">A3F84_05610</name>
</gene>
<dbReference type="EMBL" id="MFKF01000399">
    <property type="protein sequence ID" value="OGG44609.1"/>
    <property type="molecule type" value="Genomic_DNA"/>
</dbReference>
<name>A0A1F6C643_HANXR</name>
<comment type="caution">
    <text evidence="2">The sequence shown here is derived from an EMBL/GenBank/DDBJ whole genome shotgun (WGS) entry which is preliminary data.</text>
</comment>